<dbReference type="InterPro" id="IPR039421">
    <property type="entry name" value="Type_1_exporter"/>
</dbReference>
<evidence type="ECO:0000259" key="8">
    <source>
        <dbReference type="PROSITE" id="PS50893"/>
    </source>
</evidence>
<name>A0ABR4ZJM6_9NOCA</name>
<protein>
    <submittedName>
        <fullName evidence="10">Multidrug ABC transporter permease</fullName>
    </submittedName>
</protein>
<dbReference type="PROSITE" id="PS50929">
    <property type="entry name" value="ABC_TM1F"/>
    <property type="match status" value="1"/>
</dbReference>
<dbReference type="PANTHER" id="PTHR43394">
    <property type="entry name" value="ATP-DEPENDENT PERMEASE MDL1, MITOCHONDRIAL"/>
    <property type="match status" value="1"/>
</dbReference>
<dbReference type="InterPro" id="IPR036640">
    <property type="entry name" value="ABC1_TM_sf"/>
</dbReference>
<gene>
    <name evidence="10" type="ORF">FG87_08030</name>
</gene>
<reference evidence="10 11" key="1">
    <citation type="journal article" date="2014" name="Int. J. Syst. Evol. Microbiol.">
        <title>Nocardia vulneris sp. nov., isolated from wounds of human patients in North America.</title>
        <authorList>
            <person name="Lasker B.A."/>
            <person name="Bell M."/>
            <person name="Klenk H.P."/>
            <person name="Sproer C."/>
            <person name="Schumann C."/>
            <person name="Schumann P."/>
            <person name="Brown J.M."/>
        </authorList>
    </citation>
    <scope>NUCLEOTIDE SEQUENCE [LARGE SCALE GENOMIC DNA]</scope>
    <source>
        <strain evidence="10 11">W9851</strain>
    </source>
</reference>
<feature type="domain" description="ABC transmembrane type-1" evidence="9">
    <location>
        <begin position="61"/>
        <end position="349"/>
    </location>
</feature>
<keyword evidence="11" id="KW-1185">Reference proteome</keyword>
<evidence type="ECO:0000313" key="10">
    <source>
        <dbReference type="EMBL" id="KIA65546.1"/>
    </source>
</evidence>
<dbReference type="SMART" id="SM00382">
    <property type="entry name" value="AAA"/>
    <property type="match status" value="1"/>
</dbReference>
<feature type="transmembrane region" description="Helical" evidence="7">
    <location>
        <begin position="100"/>
        <end position="118"/>
    </location>
</feature>
<keyword evidence="4" id="KW-0067">ATP-binding</keyword>
<dbReference type="Gene3D" id="1.20.1560.10">
    <property type="entry name" value="ABC transporter type 1, transmembrane domain"/>
    <property type="match status" value="1"/>
</dbReference>
<dbReference type="Pfam" id="PF00005">
    <property type="entry name" value="ABC_tran"/>
    <property type="match status" value="1"/>
</dbReference>
<evidence type="ECO:0000259" key="9">
    <source>
        <dbReference type="PROSITE" id="PS50929"/>
    </source>
</evidence>
<evidence type="ECO:0000256" key="3">
    <source>
        <dbReference type="ARBA" id="ARBA00022741"/>
    </source>
</evidence>
<keyword evidence="6 7" id="KW-0472">Membrane</keyword>
<evidence type="ECO:0000313" key="11">
    <source>
        <dbReference type="Proteomes" id="UP000031364"/>
    </source>
</evidence>
<feature type="transmembrane region" description="Helical" evidence="7">
    <location>
        <begin position="59"/>
        <end position="80"/>
    </location>
</feature>
<keyword evidence="3" id="KW-0547">Nucleotide-binding</keyword>
<dbReference type="SUPFAM" id="SSF52540">
    <property type="entry name" value="P-loop containing nucleoside triphosphate hydrolases"/>
    <property type="match status" value="1"/>
</dbReference>
<dbReference type="InterPro" id="IPR003439">
    <property type="entry name" value="ABC_transporter-like_ATP-bd"/>
</dbReference>
<dbReference type="InterPro" id="IPR017871">
    <property type="entry name" value="ABC_transporter-like_CS"/>
</dbReference>
<sequence>MGTTESAVAPLVGVDELSTPSWMTVDKQVAEAGLGRTLLALPAGARVVLGLAWQASRRWTLLTAVLAVASGAATAFGLLATADVLTTLLAQGPTSHRVLSALPAVGAVVAALSARALIESGTATAEALLKPRVEQRARDRAHTAIARVDLIAFEDSEYADLVRQGLQRGMGSIARCVEAITDLSGAFVHVCAAVGTATVLHPALAPLVLLAVLPDVWASARAAKLSYQSYVRLVTRHLRTALASELLSDRETAAELRACTAGPALLGEYRRISTQITAETSRVELAKARVRLAGRAIAGLGTGAAYAVLGLLLYLDALPLALAGTAVVAMRMATTALSQTMIGVNSLYENILYLDFYSNLLEQTERRTRPASHRIAPADPHEITLHAVSFTYPGQDEPALRTVDLSIRRGEVVALVGENGSGKSTLARLITGLYLPTAGRVCWDGVDLATVDEQSIYRNVAVVMQDPARWPMSARDNIRIGRIERANPKAALGEAARKSGADAVIDELPSGEATVLSRRFARGRDLSGGQWQRISVARGLFRDAPVLVADEPTAAMDARAEHAVFESLQELSRGTGREPGNRTTILITHRLANIRHADKIVVLDHGRVAEVGTHCELMAADGGYAQLFALQAAAYQLEPSTQAG</sequence>
<dbReference type="PROSITE" id="PS50893">
    <property type="entry name" value="ABC_TRANSPORTER_2"/>
    <property type="match status" value="1"/>
</dbReference>
<keyword evidence="5 7" id="KW-1133">Transmembrane helix</keyword>
<dbReference type="SUPFAM" id="SSF90123">
    <property type="entry name" value="ABC transporter transmembrane region"/>
    <property type="match status" value="1"/>
</dbReference>
<dbReference type="InterPro" id="IPR011527">
    <property type="entry name" value="ABC1_TM_dom"/>
</dbReference>
<keyword evidence="2 7" id="KW-0812">Transmembrane</keyword>
<evidence type="ECO:0000256" key="4">
    <source>
        <dbReference type="ARBA" id="ARBA00022840"/>
    </source>
</evidence>
<evidence type="ECO:0000256" key="6">
    <source>
        <dbReference type="ARBA" id="ARBA00023136"/>
    </source>
</evidence>
<dbReference type="EMBL" id="JNFP01000007">
    <property type="protein sequence ID" value="KIA65546.1"/>
    <property type="molecule type" value="Genomic_DNA"/>
</dbReference>
<organism evidence="10 11">
    <name type="scientific">Nocardia vulneris</name>
    <dbReference type="NCBI Taxonomy" id="1141657"/>
    <lineage>
        <taxon>Bacteria</taxon>
        <taxon>Bacillati</taxon>
        <taxon>Actinomycetota</taxon>
        <taxon>Actinomycetes</taxon>
        <taxon>Mycobacteriales</taxon>
        <taxon>Nocardiaceae</taxon>
        <taxon>Nocardia</taxon>
    </lineage>
</organism>
<evidence type="ECO:0000256" key="7">
    <source>
        <dbReference type="SAM" id="Phobius"/>
    </source>
</evidence>
<dbReference type="Gene3D" id="3.40.50.300">
    <property type="entry name" value="P-loop containing nucleotide triphosphate hydrolases"/>
    <property type="match status" value="1"/>
</dbReference>
<dbReference type="InterPro" id="IPR003593">
    <property type="entry name" value="AAA+_ATPase"/>
</dbReference>
<evidence type="ECO:0000256" key="1">
    <source>
        <dbReference type="ARBA" id="ARBA00004651"/>
    </source>
</evidence>
<proteinExistence type="predicted"/>
<feature type="transmembrane region" description="Helical" evidence="7">
    <location>
        <begin position="292"/>
        <end position="314"/>
    </location>
</feature>
<evidence type="ECO:0000256" key="2">
    <source>
        <dbReference type="ARBA" id="ARBA00022692"/>
    </source>
</evidence>
<comment type="subcellular location">
    <subcellularLocation>
        <location evidence="1">Cell membrane</location>
        <topology evidence="1">Multi-pass membrane protein</topology>
    </subcellularLocation>
</comment>
<comment type="caution">
    <text evidence="10">The sequence shown here is derived from an EMBL/GenBank/DDBJ whole genome shotgun (WGS) entry which is preliminary data.</text>
</comment>
<dbReference type="PROSITE" id="PS00211">
    <property type="entry name" value="ABC_TRANSPORTER_1"/>
    <property type="match status" value="1"/>
</dbReference>
<evidence type="ECO:0000256" key="5">
    <source>
        <dbReference type="ARBA" id="ARBA00022989"/>
    </source>
</evidence>
<accession>A0ABR4ZJM6</accession>
<dbReference type="InterPro" id="IPR027417">
    <property type="entry name" value="P-loop_NTPase"/>
</dbReference>
<dbReference type="PANTHER" id="PTHR43394:SF1">
    <property type="entry name" value="ATP-BINDING CASSETTE SUB-FAMILY B MEMBER 10, MITOCHONDRIAL"/>
    <property type="match status" value="1"/>
</dbReference>
<feature type="domain" description="ABC transporter" evidence="8">
    <location>
        <begin position="383"/>
        <end position="630"/>
    </location>
</feature>
<dbReference type="Proteomes" id="UP000031364">
    <property type="component" value="Unassembled WGS sequence"/>
</dbReference>